<keyword evidence="3" id="KW-1185">Reference proteome</keyword>
<evidence type="ECO:0000259" key="1">
    <source>
        <dbReference type="Pfam" id="PF07992"/>
    </source>
</evidence>
<protein>
    <submittedName>
        <fullName evidence="2">Sulfide:quinone oxidoreductase</fullName>
    </submittedName>
</protein>
<organism evidence="2 3">
    <name type="scientific">Glycomyces harbinensis</name>
    <dbReference type="NCBI Taxonomy" id="58114"/>
    <lineage>
        <taxon>Bacteria</taxon>
        <taxon>Bacillati</taxon>
        <taxon>Actinomycetota</taxon>
        <taxon>Actinomycetes</taxon>
        <taxon>Glycomycetales</taxon>
        <taxon>Glycomycetaceae</taxon>
        <taxon>Glycomyces</taxon>
    </lineage>
</organism>
<dbReference type="AlphaFoldDB" id="A0A1G6XNR3"/>
<dbReference type="GO" id="GO:0016491">
    <property type="term" value="F:oxidoreductase activity"/>
    <property type="evidence" value="ECO:0007669"/>
    <property type="project" value="InterPro"/>
</dbReference>
<dbReference type="PANTHER" id="PTHR43755">
    <property type="match status" value="1"/>
</dbReference>
<proteinExistence type="predicted"/>
<dbReference type="PANTHER" id="PTHR43755:SF1">
    <property type="entry name" value="FAD-DEPENDENT PYRIDINE NUCLEOTIDE-DISULPHIDE OXIDOREDUCTASE"/>
    <property type="match status" value="1"/>
</dbReference>
<evidence type="ECO:0000313" key="2">
    <source>
        <dbReference type="EMBL" id="SDD78916.1"/>
    </source>
</evidence>
<dbReference type="EMBL" id="FNAD01000007">
    <property type="protein sequence ID" value="SDD78916.1"/>
    <property type="molecule type" value="Genomic_DNA"/>
</dbReference>
<evidence type="ECO:0000313" key="3">
    <source>
        <dbReference type="Proteomes" id="UP000198949"/>
    </source>
</evidence>
<accession>A0A1G6XNR3</accession>
<dbReference type="InterPro" id="IPR023753">
    <property type="entry name" value="FAD/NAD-binding_dom"/>
</dbReference>
<sequence>MQWEYTITTLGETMHTTPRVIIVGGGFAGLETAFTLHSHLGDRVELLLIADEHDFLFKPNSIYLPFGGDEEKLRIPLSRPTSRRGIILLAGSLARVHTRRKQVELADGTLEHYDHLVLATGAAMSPKEIPGLAEHAQTVWTTERMHELGTSLERLRAEVKAGATRHVLFLVPPGNKCAGPLYEIAFMLETWLRRHHLRDRVCLTFTTFESSFIQAFGPGVDHVVSEEFHDRGINGYTHHTATSVDAGLVHFANGTAHTYDLLIAFPPYVAAVDYPTLPTDDRGFLLTESQTRRVQGTDDVYAPGDAGDFPVKQAFLAFLQADAVADDIASCIDPTAVPHPRRFSPTSMCVMEMFDKATFAQVPLEVTGDPSAPVRVDLGARDDYLVGVSPLWRLGKKALGVYLPQQFRAGRPFHGGLPWHTMELGLKGMSKTLASTVKE</sequence>
<dbReference type="Proteomes" id="UP000198949">
    <property type="component" value="Unassembled WGS sequence"/>
</dbReference>
<reference evidence="3" key="1">
    <citation type="submission" date="2016-10" db="EMBL/GenBank/DDBJ databases">
        <authorList>
            <person name="Varghese N."/>
            <person name="Submissions S."/>
        </authorList>
    </citation>
    <scope>NUCLEOTIDE SEQUENCE [LARGE SCALE GENOMIC DNA]</scope>
    <source>
        <strain evidence="3">CGMCC 4.3516</strain>
    </source>
</reference>
<feature type="domain" description="FAD/NAD(P)-binding" evidence="1">
    <location>
        <begin position="19"/>
        <end position="139"/>
    </location>
</feature>
<dbReference type="Gene3D" id="3.50.50.60">
    <property type="entry name" value="FAD/NAD(P)-binding domain"/>
    <property type="match status" value="2"/>
</dbReference>
<name>A0A1G6XNR3_9ACTN</name>
<dbReference type="STRING" id="58114.SAMN05216270_107232"/>
<dbReference type="InterPro" id="IPR036188">
    <property type="entry name" value="FAD/NAD-bd_sf"/>
</dbReference>
<dbReference type="InterPro" id="IPR052541">
    <property type="entry name" value="SQRD"/>
</dbReference>
<gene>
    <name evidence="2" type="ORF">SAMN05216270_107232</name>
</gene>
<dbReference type="Pfam" id="PF07992">
    <property type="entry name" value="Pyr_redox_2"/>
    <property type="match status" value="1"/>
</dbReference>
<dbReference type="SUPFAM" id="SSF51905">
    <property type="entry name" value="FAD/NAD(P)-binding domain"/>
    <property type="match status" value="2"/>
</dbReference>
<dbReference type="OrthoDB" id="9802771at2"/>